<evidence type="ECO:0000256" key="1">
    <source>
        <dbReference type="ARBA" id="ARBA00006739"/>
    </source>
</evidence>
<dbReference type="Proteomes" id="UP001589773">
    <property type="component" value="Unassembled WGS sequence"/>
</dbReference>
<dbReference type="EMBL" id="JBHLWP010000004">
    <property type="protein sequence ID" value="MFC0251054.1"/>
    <property type="molecule type" value="Genomic_DNA"/>
</dbReference>
<comment type="caution">
    <text evidence="4">The sequence shown here is derived from an EMBL/GenBank/DDBJ whole genome shotgun (WGS) entry which is preliminary data.</text>
</comment>
<name>A0ABV6FCI7_9BURK</name>
<organism evidence="4 5">
    <name type="scientific">Massilia consociata</name>
    <dbReference type="NCBI Taxonomy" id="760117"/>
    <lineage>
        <taxon>Bacteria</taxon>
        <taxon>Pseudomonadati</taxon>
        <taxon>Pseudomonadota</taxon>
        <taxon>Betaproteobacteria</taxon>
        <taxon>Burkholderiales</taxon>
        <taxon>Oxalobacteraceae</taxon>
        <taxon>Telluria group</taxon>
        <taxon>Massilia</taxon>
    </lineage>
</organism>
<dbReference type="PANTHER" id="PTHR43179:SF12">
    <property type="entry name" value="GALACTOFURANOSYLTRANSFERASE GLFT2"/>
    <property type="match status" value="1"/>
</dbReference>
<dbReference type="InterPro" id="IPR029044">
    <property type="entry name" value="Nucleotide-diphossugar_trans"/>
</dbReference>
<dbReference type="PANTHER" id="PTHR43179">
    <property type="entry name" value="RHAMNOSYLTRANSFERASE WBBL"/>
    <property type="match status" value="1"/>
</dbReference>
<reference evidence="4 5" key="1">
    <citation type="submission" date="2024-09" db="EMBL/GenBank/DDBJ databases">
        <authorList>
            <person name="Sun Q."/>
            <person name="Mori K."/>
        </authorList>
    </citation>
    <scope>NUCLEOTIDE SEQUENCE [LARGE SCALE GENOMIC DNA]</scope>
    <source>
        <strain evidence="4 5">CCM 7792</strain>
    </source>
</reference>
<dbReference type="Gene3D" id="3.90.550.10">
    <property type="entry name" value="Spore Coat Polysaccharide Biosynthesis Protein SpsA, Chain A"/>
    <property type="match status" value="1"/>
</dbReference>
<accession>A0ABV6FCI7</accession>
<keyword evidence="3 4" id="KW-0808">Transferase</keyword>
<dbReference type="RefSeq" id="WP_379677833.1">
    <property type="nucleotide sequence ID" value="NZ_JBHLWP010000004.1"/>
</dbReference>
<gene>
    <name evidence="4" type="ORF">ACFFJK_04050</name>
</gene>
<evidence type="ECO:0000256" key="2">
    <source>
        <dbReference type="ARBA" id="ARBA00022676"/>
    </source>
</evidence>
<evidence type="ECO:0000313" key="5">
    <source>
        <dbReference type="Proteomes" id="UP001589773"/>
    </source>
</evidence>
<evidence type="ECO:0000313" key="4">
    <source>
        <dbReference type="EMBL" id="MFC0251054.1"/>
    </source>
</evidence>
<keyword evidence="5" id="KW-1185">Reference proteome</keyword>
<evidence type="ECO:0000256" key="3">
    <source>
        <dbReference type="ARBA" id="ARBA00022679"/>
    </source>
</evidence>
<dbReference type="SUPFAM" id="SSF53448">
    <property type="entry name" value="Nucleotide-diphospho-sugar transferases"/>
    <property type="match status" value="1"/>
</dbReference>
<protein>
    <submittedName>
        <fullName evidence="4">Glycosyltransferase</fullName>
        <ecNumber evidence="4">2.4.-.-</ecNumber>
    </submittedName>
</protein>
<sequence length="344" mass="36622">MRIVAVVVTRDRPLLLQQVLAALQAQHRPPEHIVVVDNGSGPETGAVLARFSGAPGGVEVLRPAGNLGGAGGFALGMRQALAGGCDWIWVLDDDAVPRPDALAQLTRALEAPAAGPLGYPGAVAPAVIEFGALALAHRRRYSLVSGIERVVAPALYRRAVVPVDTASFVGLLVSAQAARACGLPDAALFLSYDDTDYCLRLRRAGWALWLVPGSVIDHLRLPGNRLRAGPIGARHYYNLRNRVVVARRHARLPALAAGVATLTGLGLWLGCRGRFRNGAWRIVRQALADGWANRLGAFPGTLAGRVPDGVPEPEAGRERLVKEGLVKDGLVKDGLVKDDWRRTP</sequence>
<comment type="similarity">
    <text evidence="1">Belongs to the glycosyltransferase 2 family.</text>
</comment>
<dbReference type="Pfam" id="PF13641">
    <property type="entry name" value="Glyco_tranf_2_3"/>
    <property type="match status" value="1"/>
</dbReference>
<dbReference type="GO" id="GO:0016757">
    <property type="term" value="F:glycosyltransferase activity"/>
    <property type="evidence" value="ECO:0007669"/>
    <property type="project" value="UniProtKB-KW"/>
</dbReference>
<proteinExistence type="inferred from homology"/>
<keyword evidence="2 4" id="KW-0328">Glycosyltransferase</keyword>
<dbReference type="EC" id="2.4.-.-" evidence="4"/>